<sequence length="170" mass="19106">MVELKLDTAAVEKLFPEGTELRVNLQQAVVNNIAKRALERQVSHDIDNAIRRHVQQECGMYDLSGMVRTELEKNIQNNGWNKPDTVKDYAADKIRGQVTRHVENLASTEFDKLVNGIIDKATERMKESIDRKIAQALLDVDKHVSARLNQNFAGIVDAAIAAKLGMEVKK</sequence>
<proteinExistence type="predicted"/>
<reference evidence="1 2" key="1">
    <citation type="journal article" date="2012" name="J. Virol.">
        <title>Genome Sequence of Cronobacter sakazakii Myovirus vB_CsaM_GAP31.</title>
        <authorList>
            <person name="Abbasifar R."/>
            <person name="Kropinski A.M."/>
            <person name="Sabour P.M."/>
            <person name="Ackermann H.W."/>
            <person name="Alanis Villa A."/>
            <person name="Abbasifar A."/>
            <person name="Griffiths M.W."/>
        </authorList>
    </citation>
    <scope>NUCLEOTIDE SEQUENCE [LARGE SCALE GENOMIC DNA]</scope>
</reference>
<dbReference type="EMBL" id="JN882284">
    <property type="protein sequence ID" value="AFC21192.1"/>
    <property type="molecule type" value="Genomic_DNA"/>
</dbReference>
<dbReference type="RefSeq" id="YP_006986847.1">
    <property type="nucleotide sequence ID" value="NC_019400.1"/>
</dbReference>
<keyword evidence="2" id="KW-1185">Reference proteome</keyword>
<evidence type="ECO:0000313" key="2">
    <source>
        <dbReference type="Proteomes" id="UP000000458"/>
    </source>
</evidence>
<evidence type="ECO:0000313" key="1">
    <source>
        <dbReference type="EMBL" id="AFC21192.1"/>
    </source>
</evidence>
<gene>
    <name evidence="1" type="ORF">GAP31_014</name>
</gene>
<accession>K4F6H0</accession>
<dbReference type="Proteomes" id="UP000000458">
    <property type="component" value="Segment"/>
</dbReference>
<protein>
    <submittedName>
        <fullName evidence="1">Uncharacterized protein</fullName>
    </submittedName>
</protein>
<dbReference type="OrthoDB" id="20505at10239"/>
<dbReference type="GeneID" id="13993625"/>
<name>K4F6H0_9CAUD</name>
<dbReference type="KEGG" id="vg:13993625"/>
<organism evidence="1 2">
    <name type="scientific">Cronobacter phage vB_CsaM_GAP31</name>
    <dbReference type="NCBI Taxonomy" id="1141135"/>
    <lineage>
        <taxon>Viruses</taxon>
        <taxon>Duplodnaviria</taxon>
        <taxon>Heunggongvirae</taxon>
        <taxon>Uroviricota</taxon>
        <taxon>Caudoviricetes</taxon>
        <taxon>Vequintavirinae</taxon>
        <taxon>Seunavirus</taxon>
        <taxon>Seunavirus GAP31</taxon>
    </lineage>
</organism>